<dbReference type="AlphaFoldDB" id="A4RV86"/>
<proteinExistence type="predicted"/>
<protein>
    <submittedName>
        <fullName evidence="2">Uncharacterized protein</fullName>
    </submittedName>
</protein>
<evidence type="ECO:0000313" key="2">
    <source>
        <dbReference type="EMBL" id="ABO95092.1"/>
    </source>
</evidence>
<dbReference type="OrthoDB" id="196782at2759"/>
<gene>
    <name evidence="2" type="ORF">OSTLU_8856</name>
</gene>
<evidence type="ECO:0000313" key="3">
    <source>
        <dbReference type="Proteomes" id="UP000001568"/>
    </source>
</evidence>
<feature type="non-terminal residue" evidence="2">
    <location>
        <position position="146"/>
    </location>
</feature>
<dbReference type="PANTHER" id="PTHR34543:SF1">
    <property type="entry name" value="PROTEIN ABA DEFICIENT 4, CHLOROPLASTIC"/>
    <property type="match status" value="1"/>
</dbReference>
<feature type="transmembrane region" description="Helical" evidence="1">
    <location>
        <begin position="128"/>
        <end position="145"/>
    </location>
</feature>
<dbReference type="Proteomes" id="UP000001568">
    <property type="component" value="Chromosome 3"/>
</dbReference>
<keyword evidence="1" id="KW-0812">Transmembrane</keyword>
<keyword evidence="3" id="KW-1185">Reference proteome</keyword>
<reference evidence="2 3" key="1">
    <citation type="journal article" date="2007" name="Proc. Natl. Acad. Sci. U.S.A.">
        <title>The tiny eukaryote Ostreococcus provides genomic insights into the paradox of plankton speciation.</title>
        <authorList>
            <person name="Palenik B."/>
            <person name="Grimwood J."/>
            <person name="Aerts A."/>
            <person name="Rouze P."/>
            <person name="Salamov A."/>
            <person name="Putnam N."/>
            <person name="Dupont C."/>
            <person name="Jorgensen R."/>
            <person name="Derelle E."/>
            <person name="Rombauts S."/>
            <person name="Zhou K."/>
            <person name="Otillar R."/>
            <person name="Merchant S.S."/>
            <person name="Podell S."/>
            <person name="Gaasterland T."/>
            <person name="Napoli C."/>
            <person name="Gendler K."/>
            <person name="Manuell A."/>
            <person name="Tai V."/>
            <person name="Vallon O."/>
            <person name="Piganeau G."/>
            <person name="Jancek S."/>
            <person name="Heijde M."/>
            <person name="Jabbari K."/>
            <person name="Bowler C."/>
            <person name="Lohr M."/>
            <person name="Robbens S."/>
            <person name="Werner G."/>
            <person name="Dubchak I."/>
            <person name="Pazour G.J."/>
            <person name="Ren Q."/>
            <person name="Paulsen I."/>
            <person name="Delwiche C."/>
            <person name="Schmutz J."/>
            <person name="Rokhsar D."/>
            <person name="Van de Peer Y."/>
            <person name="Moreau H."/>
            <person name="Grigoriev I.V."/>
        </authorList>
    </citation>
    <scope>NUCLEOTIDE SEQUENCE [LARGE SCALE GENOMIC DNA]</scope>
    <source>
        <strain evidence="2 3">CCE9901</strain>
    </source>
</reference>
<dbReference type="Gramene" id="ABO95092">
    <property type="protein sequence ID" value="ABO95092"/>
    <property type="gene ID" value="OSTLU_8856"/>
</dbReference>
<dbReference type="HOGENOM" id="CLU_146087_0_0_1"/>
<evidence type="ECO:0000256" key="1">
    <source>
        <dbReference type="SAM" id="Phobius"/>
    </source>
</evidence>
<dbReference type="PANTHER" id="PTHR34543">
    <property type="entry name" value="PROTEIN ABA DEFICIENT 4, CHLOROPLASTIC"/>
    <property type="match status" value="1"/>
</dbReference>
<name>A4RV86_OSTLU</name>
<keyword evidence="1" id="KW-0472">Membrane</keyword>
<feature type="transmembrane region" description="Helical" evidence="1">
    <location>
        <begin position="88"/>
        <end position="107"/>
    </location>
</feature>
<organism evidence="2 3">
    <name type="scientific">Ostreococcus lucimarinus (strain CCE9901)</name>
    <dbReference type="NCBI Taxonomy" id="436017"/>
    <lineage>
        <taxon>Eukaryota</taxon>
        <taxon>Viridiplantae</taxon>
        <taxon>Chlorophyta</taxon>
        <taxon>Mamiellophyceae</taxon>
        <taxon>Mamiellales</taxon>
        <taxon>Bathycoccaceae</taxon>
        <taxon>Ostreococcus</taxon>
    </lineage>
</organism>
<dbReference type="RefSeq" id="XP_001416799.1">
    <property type="nucleotide sequence ID" value="XM_001416762.1"/>
</dbReference>
<sequence>FTVATMAVMPMYALMIASPRSKRVLAMVESKALFWVLGACYLCAAGASLASAHVFDAARAVLNDRSAPLVTKFVTLVSEFMATSETAASAWVHLLSLDFFVARFVYLDSAKYSSSAGDLVARIPVRHSLILCCMFGPLGLISHALT</sequence>
<feature type="non-terminal residue" evidence="2">
    <location>
        <position position="1"/>
    </location>
</feature>
<dbReference type="GeneID" id="5000848"/>
<keyword evidence="1" id="KW-1133">Transmembrane helix</keyword>
<accession>A4RV86</accession>
<dbReference type="eggNOG" id="ENOG502QVVZ">
    <property type="taxonomic scope" value="Eukaryota"/>
</dbReference>
<dbReference type="EMBL" id="CP000583">
    <property type="protein sequence ID" value="ABO95092.1"/>
    <property type="molecule type" value="Genomic_DNA"/>
</dbReference>
<dbReference type="Pfam" id="PF14108">
    <property type="entry name" value="ABA4-like"/>
    <property type="match status" value="1"/>
</dbReference>
<dbReference type="KEGG" id="olu:OSTLU_8856"/>
<dbReference type="InterPro" id="IPR025461">
    <property type="entry name" value="ABA4-like"/>
</dbReference>